<protein>
    <recommendedName>
        <fullName evidence="2">DUF6535 domain-containing protein</fullName>
    </recommendedName>
</protein>
<evidence type="ECO:0000313" key="3">
    <source>
        <dbReference type="EMBL" id="KZV91415.1"/>
    </source>
</evidence>
<evidence type="ECO:0000313" key="4">
    <source>
        <dbReference type="Proteomes" id="UP000077266"/>
    </source>
</evidence>
<dbReference type="OrthoDB" id="3219854at2759"/>
<gene>
    <name evidence="3" type="ORF">EXIGLDRAFT_769951</name>
</gene>
<feature type="transmembrane region" description="Helical" evidence="1">
    <location>
        <begin position="245"/>
        <end position="269"/>
    </location>
</feature>
<dbReference type="AlphaFoldDB" id="A0A165H3W6"/>
<dbReference type="InterPro" id="IPR045338">
    <property type="entry name" value="DUF6535"/>
</dbReference>
<feature type="domain" description="DUF6535" evidence="2">
    <location>
        <begin position="91"/>
        <end position="270"/>
    </location>
</feature>
<feature type="transmembrane region" description="Helical" evidence="1">
    <location>
        <begin position="390"/>
        <end position="411"/>
    </location>
</feature>
<keyword evidence="1" id="KW-1133">Transmembrane helix</keyword>
<name>A0A165H3W6_EXIGL</name>
<dbReference type="Pfam" id="PF20153">
    <property type="entry name" value="DUF6535"/>
    <property type="match status" value="1"/>
</dbReference>
<dbReference type="EMBL" id="KV426028">
    <property type="protein sequence ID" value="KZV91415.1"/>
    <property type="molecule type" value="Genomic_DNA"/>
</dbReference>
<reference evidence="3 4" key="1">
    <citation type="journal article" date="2016" name="Mol. Biol. Evol.">
        <title>Comparative Genomics of Early-Diverging Mushroom-Forming Fungi Provides Insights into the Origins of Lignocellulose Decay Capabilities.</title>
        <authorList>
            <person name="Nagy L.G."/>
            <person name="Riley R."/>
            <person name="Tritt A."/>
            <person name="Adam C."/>
            <person name="Daum C."/>
            <person name="Floudas D."/>
            <person name="Sun H."/>
            <person name="Yadav J.S."/>
            <person name="Pangilinan J."/>
            <person name="Larsson K.H."/>
            <person name="Matsuura K."/>
            <person name="Barry K."/>
            <person name="Labutti K."/>
            <person name="Kuo R."/>
            <person name="Ohm R.A."/>
            <person name="Bhattacharya S.S."/>
            <person name="Shirouzu T."/>
            <person name="Yoshinaga Y."/>
            <person name="Martin F.M."/>
            <person name="Grigoriev I.V."/>
            <person name="Hibbett D.S."/>
        </authorList>
    </citation>
    <scope>NUCLEOTIDE SEQUENCE [LARGE SCALE GENOMIC DNA]</scope>
    <source>
        <strain evidence="3 4">HHB12029</strain>
    </source>
</reference>
<accession>A0A165H3W6</accession>
<dbReference type="Proteomes" id="UP000077266">
    <property type="component" value="Unassembled WGS sequence"/>
</dbReference>
<dbReference type="InParanoid" id="A0A165H3W6"/>
<feature type="transmembrane region" description="Helical" evidence="1">
    <location>
        <begin position="186"/>
        <end position="205"/>
    </location>
</feature>
<evidence type="ECO:0000259" key="2">
    <source>
        <dbReference type="Pfam" id="PF20153"/>
    </source>
</evidence>
<keyword evidence="1" id="KW-0472">Membrane</keyword>
<sequence>MSASSTVPDQSTKTSNDDDNACAYRAWISSEQKLLFDRMCGICEGDKFMKKVASRAPSGPSYPPEELDTDFKRNYPPDPFGDEVEPHARVWKIYRDEATTHDEPMVDLWNKTLDILLIFAGLFSAVETAFIVEAYKVLLPDYEAYTAHMLHAFASSGSGSFSVESLSGQGDPSVISVSNLSRWINGLWFLSLLLALAVALLCILTKQWVQYYILRINSPSSSPQQWARRRSLYYEGLLRWHIPGLISMLPILLHISLFGFLAGLVLFVWNLDRLIGLGLLSLTSVLLGFYIFCFVTPIWSIDSPSMSPLLEQLMSTRVHQDILRWLAGMIEALLFRTLDRNGVRFIDDEDAGNKVLLPSVAARVSLAVRRLAAALLVARGRVWFAVQDLWNIRFAFFYISYIYPPIGHYIFRTPEKSAEQRELDRRASELDAATISWLVGSASNHDTVRVALQATGSLHPASRGSALLREDPIVKRKAGDLIWTTSGTQDGLATSNSPADIARLLRVALSQRPLQLDQHGLYYRWDETAVCDYDLYLMSQILTWYTPASLRGATTTSGSYFPSLSAPRGPSDKSPYLHSTVLLLLGLRSIPLEIQLELIDFLDFSVITDEDAGHVTAALMPHAVRNGHTHTLACKRDCLVDILSDIALASASPTPQSSSPRIHSTSLALIRRLLRLQKDTFRAGMNWPSTASAQCCIGLVVPNFLDLLSSGLYNGSTQLEWYAAALFLSSALEYYGSTRTSPLRCEQLLRIVSTALCSIPPNELGVIVVPYYPLLEICSVVCALYHPRSLYIYRADRLLSLYRTQLQVAHDTCSLSDGLLPLLIPSHDGTTPSVWSVIVPSRQETKETTHTTALSLVLAIQLCSGARRGLLGISSLIDEFFAYDWGLDALRGDMTGVVSDSEAVMLHLLVQHCIELRPGWWETVRARVDAGDVTPAEARSAKFLPVDPRRGAASRRRDLRNYDSWIAKRRPGPCAICAACRPLEPSTA</sequence>
<evidence type="ECO:0000256" key="1">
    <source>
        <dbReference type="SAM" id="Phobius"/>
    </source>
</evidence>
<organism evidence="3 4">
    <name type="scientific">Exidia glandulosa HHB12029</name>
    <dbReference type="NCBI Taxonomy" id="1314781"/>
    <lineage>
        <taxon>Eukaryota</taxon>
        <taxon>Fungi</taxon>
        <taxon>Dikarya</taxon>
        <taxon>Basidiomycota</taxon>
        <taxon>Agaricomycotina</taxon>
        <taxon>Agaricomycetes</taxon>
        <taxon>Auriculariales</taxon>
        <taxon>Exidiaceae</taxon>
        <taxon>Exidia</taxon>
    </lineage>
</organism>
<feature type="transmembrane region" description="Helical" evidence="1">
    <location>
        <begin position="275"/>
        <end position="301"/>
    </location>
</feature>
<proteinExistence type="predicted"/>
<keyword evidence="4" id="KW-1185">Reference proteome</keyword>
<keyword evidence="1" id="KW-0812">Transmembrane</keyword>
<feature type="transmembrane region" description="Helical" evidence="1">
    <location>
        <begin position="115"/>
        <end position="135"/>
    </location>
</feature>